<dbReference type="EMBL" id="CP036275">
    <property type="protein sequence ID" value="QDU40805.1"/>
    <property type="molecule type" value="Genomic_DNA"/>
</dbReference>
<feature type="transmembrane region" description="Helical" evidence="2">
    <location>
        <begin position="391"/>
        <end position="413"/>
    </location>
</feature>
<dbReference type="AlphaFoldDB" id="A0A517ZEB9"/>
<dbReference type="SUPFAM" id="SSF103473">
    <property type="entry name" value="MFS general substrate transporter"/>
    <property type="match status" value="1"/>
</dbReference>
<evidence type="ECO:0000256" key="2">
    <source>
        <dbReference type="SAM" id="Phobius"/>
    </source>
</evidence>
<keyword evidence="2" id="KW-1133">Transmembrane helix</keyword>
<organism evidence="3 4">
    <name type="scientific">Maioricimonas rarisocia</name>
    <dbReference type="NCBI Taxonomy" id="2528026"/>
    <lineage>
        <taxon>Bacteria</taxon>
        <taxon>Pseudomonadati</taxon>
        <taxon>Planctomycetota</taxon>
        <taxon>Planctomycetia</taxon>
        <taxon>Planctomycetales</taxon>
        <taxon>Planctomycetaceae</taxon>
        <taxon>Maioricimonas</taxon>
    </lineage>
</organism>
<dbReference type="OrthoDB" id="2154696at2"/>
<dbReference type="KEGG" id="mri:Mal4_51650"/>
<sequence length="430" mass="45235">MDHSAEHHEHVTPTAPGHVGTREEVVTNLDRPPLLSWGAIFGGVVFLIAASWLLNLLGLAMGVSVADATDGDAINNGLSVGAIVWIILSALIAYFLGSLLTARLSGKVDSTVGMLHGLTLWGVGTTLILVLSYMGISSLLQTGYQMVTATASAATSAVSTTVSGVATGAQAAGSMAASAADTRVGENIKARLKRRAASVVARSEAQGGAEVTQEEARSAIESLDTQTLQEIATHITLGELTAAREALAQETNLSDNEVREIIQGIENEFEQQLGTEENDQALVGDVANAIQRQTADYVADLDAAGGAQVTQRNVRRALEQLDPQTLQTVSMRLMSGDTQAAKDTLTANTNLTSRQINDIVEGVNADVSRTVERYQEQAAQAVEAASTYTQAVLWSVFLATAMGLAVSLLGGWLGADSSRRLYVETHHKVA</sequence>
<reference evidence="3 4" key="1">
    <citation type="submission" date="2019-02" db="EMBL/GenBank/DDBJ databases">
        <title>Deep-cultivation of Planctomycetes and their phenomic and genomic characterization uncovers novel biology.</title>
        <authorList>
            <person name="Wiegand S."/>
            <person name="Jogler M."/>
            <person name="Boedeker C."/>
            <person name="Pinto D."/>
            <person name="Vollmers J."/>
            <person name="Rivas-Marin E."/>
            <person name="Kohn T."/>
            <person name="Peeters S.H."/>
            <person name="Heuer A."/>
            <person name="Rast P."/>
            <person name="Oberbeckmann S."/>
            <person name="Bunk B."/>
            <person name="Jeske O."/>
            <person name="Meyerdierks A."/>
            <person name="Storesund J.E."/>
            <person name="Kallscheuer N."/>
            <person name="Luecker S."/>
            <person name="Lage O.M."/>
            <person name="Pohl T."/>
            <person name="Merkel B.J."/>
            <person name="Hornburger P."/>
            <person name="Mueller R.-W."/>
            <person name="Bruemmer F."/>
            <person name="Labrenz M."/>
            <person name="Spormann A.M."/>
            <person name="Op den Camp H."/>
            <person name="Overmann J."/>
            <person name="Amann R."/>
            <person name="Jetten M.S.M."/>
            <person name="Mascher T."/>
            <person name="Medema M.H."/>
            <person name="Devos D.P."/>
            <person name="Kaster A.-K."/>
            <person name="Ovreas L."/>
            <person name="Rohde M."/>
            <person name="Galperin M.Y."/>
            <person name="Jogler C."/>
        </authorList>
    </citation>
    <scope>NUCLEOTIDE SEQUENCE [LARGE SCALE GENOMIC DNA]</scope>
    <source>
        <strain evidence="3 4">Mal4</strain>
    </source>
</reference>
<feature type="transmembrane region" description="Helical" evidence="2">
    <location>
        <begin position="114"/>
        <end position="136"/>
    </location>
</feature>
<feature type="compositionally biased region" description="Basic and acidic residues" evidence="1">
    <location>
        <begin position="1"/>
        <end position="11"/>
    </location>
</feature>
<evidence type="ECO:0000256" key="1">
    <source>
        <dbReference type="SAM" id="MobiDB-lite"/>
    </source>
</evidence>
<protein>
    <submittedName>
        <fullName evidence="3">Chorismate mutase</fullName>
    </submittedName>
</protein>
<dbReference type="RefSeq" id="WP_145372061.1">
    <property type="nucleotide sequence ID" value="NZ_CP036275.1"/>
</dbReference>
<evidence type="ECO:0000313" key="3">
    <source>
        <dbReference type="EMBL" id="QDU40805.1"/>
    </source>
</evidence>
<feature type="region of interest" description="Disordered" evidence="1">
    <location>
        <begin position="1"/>
        <end position="22"/>
    </location>
</feature>
<dbReference type="InterPro" id="IPR036259">
    <property type="entry name" value="MFS_trans_sf"/>
</dbReference>
<name>A0A517ZEB9_9PLAN</name>
<gene>
    <name evidence="3" type="ORF">Mal4_51650</name>
</gene>
<keyword evidence="2" id="KW-0812">Transmembrane</keyword>
<evidence type="ECO:0000313" key="4">
    <source>
        <dbReference type="Proteomes" id="UP000320496"/>
    </source>
</evidence>
<feature type="transmembrane region" description="Helical" evidence="2">
    <location>
        <begin position="82"/>
        <end position="102"/>
    </location>
</feature>
<dbReference type="Proteomes" id="UP000320496">
    <property type="component" value="Chromosome"/>
</dbReference>
<feature type="transmembrane region" description="Helical" evidence="2">
    <location>
        <begin position="34"/>
        <end position="54"/>
    </location>
</feature>
<keyword evidence="4" id="KW-1185">Reference proteome</keyword>
<accession>A0A517ZEB9</accession>
<keyword evidence="2" id="KW-0472">Membrane</keyword>
<proteinExistence type="predicted"/>